<name>A0A917LJJ7_9BACI</name>
<sequence>MNIVVTGATSGVGMAIVRKLCAQGHIVFATGRSEAGLHALKVIGATAIKADLTQPNDQEALMIQLPDVDCVILCAGVGDFSGFSSQTDDSIQQMIAVNVTATALLARRFTTKMLAQGYGQLIFIGSQAGKVATPKAVVYAATKHAIVGLANGLRLELAPHHIIVTAIHPGPIDTPFLHKADSTNRYKKAVANVLLSPEKVADETIKVIGTSKREVNLPRIMGLTSKMYQLAPAFIETIGKSFFYKK</sequence>
<dbReference type="PANTHER" id="PTHR44196:SF1">
    <property type="entry name" value="DEHYDROGENASE_REDUCTASE SDR FAMILY MEMBER 7B"/>
    <property type="match status" value="1"/>
</dbReference>
<reference evidence="3" key="2">
    <citation type="submission" date="2020-09" db="EMBL/GenBank/DDBJ databases">
        <authorList>
            <person name="Sun Q."/>
            <person name="Zhou Y."/>
        </authorList>
    </citation>
    <scope>NUCLEOTIDE SEQUENCE</scope>
    <source>
        <strain evidence="3">CGMCC 1.15760</strain>
    </source>
</reference>
<dbReference type="RefSeq" id="WP_188615691.1">
    <property type="nucleotide sequence ID" value="NZ_BMJT01000011.1"/>
</dbReference>
<dbReference type="GO" id="GO:0016020">
    <property type="term" value="C:membrane"/>
    <property type="evidence" value="ECO:0007669"/>
    <property type="project" value="TreeGrafter"/>
</dbReference>
<dbReference type="CDD" id="cd05233">
    <property type="entry name" value="SDR_c"/>
    <property type="match status" value="1"/>
</dbReference>
<evidence type="ECO:0000256" key="1">
    <source>
        <dbReference type="ARBA" id="ARBA00006484"/>
    </source>
</evidence>
<keyword evidence="2" id="KW-0560">Oxidoreductase</keyword>
<dbReference type="SUPFAM" id="SSF51735">
    <property type="entry name" value="NAD(P)-binding Rossmann-fold domains"/>
    <property type="match status" value="1"/>
</dbReference>
<dbReference type="Gene3D" id="3.40.50.720">
    <property type="entry name" value="NAD(P)-binding Rossmann-like Domain"/>
    <property type="match status" value="1"/>
</dbReference>
<dbReference type="EMBL" id="BMJT01000011">
    <property type="protein sequence ID" value="GGG31773.1"/>
    <property type="molecule type" value="Genomic_DNA"/>
</dbReference>
<dbReference type="GO" id="GO:0016491">
    <property type="term" value="F:oxidoreductase activity"/>
    <property type="evidence" value="ECO:0007669"/>
    <property type="project" value="UniProtKB-KW"/>
</dbReference>
<dbReference type="InterPro" id="IPR002347">
    <property type="entry name" value="SDR_fam"/>
</dbReference>
<comment type="caution">
    <text evidence="3">The sequence shown here is derived from an EMBL/GenBank/DDBJ whole genome shotgun (WGS) entry which is preliminary data.</text>
</comment>
<dbReference type="Proteomes" id="UP000616608">
    <property type="component" value="Unassembled WGS sequence"/>
</dbReference>
<proteinExistence type="inferred from homology"/>
<organism evidence="3 4">
    <name type="scientific">Lysinibacillus alkalisoli</name>
    <dbReference type="NCBI Taxonomy" id="1911548"/>
    <lineage>
        <taxon>Bacteria</taxon>
        <taxon>Bacillati</taxon>
        <taxon>Bacillota</taxon>
        <taxon>Bacilli</taxon>
        <taxon>Bacillales</taxon>
        <taxon>Bacillaceae</taxon>
        <taxon>Lysinibacillus</taxon>
    </lineage>
</organism>
<gene>
    <name evidence="3" type="ORF">GCM10007425_28020</name>
</gene>
<comment type="similarity">
    <text evidence="1">Belongs to the short-chain dehydrogenases/reductases (SDR) family.</text>
</comment>
<dbReference type="PRINTS" id="PR00081">
    <property type="entry name" value="GDHRDH"/>
</dbReference>
<keyword evidence="4" id="KW-1185">Reference proteome</keyword>
<accession>A0A917LJJ7</accession>
<dbReference type="PANTHER" id="PTHR44196">
    <property type="entry name" value="DEHYDROGENASE/REDUCTASE SDR FAMILY MEMBER 7B"/>
    <property type="match status" value="1"/>
</dbReference>
<evidence type="ECO:0000313" key="4">
    <source>
        <dbReference type="Proteomes" id="UP000616608"/>
    </source>
</evidence>
<dbReference type="Pfam" id="PF00106">
    <property type="entry name" value="adh_short"/>
    <property type="match status" value="1"/>
</dbReference>
<dbReference type="AlphaFoldDB" id="A0A917LJJ7"/>
<dbReference type="PROSITE" id="PS00061">
    <property type="entry name" value="ADH_SHORT"/>
    <property type="match status" value="1"/>
</dbReference>
<evidence type="ECO:0000256" key="2">
    <source>
        <dbReference type="ARBA" id="ARBA00023002"/>
    </source>
</evidence>
<dbReference type="InterPro" id="IPR020904">
    <property type="entry name" value="Sc_DH/Rdtase_CS"/>
</dbReference>
<reference evidence="3" key="1">
    <citation type="journal article" date="2014" name="Int. J. Syst. Evol. Microbiol.">
        <title>Complete genome sequence of Corynebacterium casei LMG S-19264T (=DSM 44701T), isolated from a smear-ripened cheese.</title>
        <authorList>
            <consortium name="US DOE Joint Genome Institute (JGI-PGF)"/>
            <person name="Walter F."/>
            <person name="Albersmeier A."/>
            <person name="Kalinowski J."/>
            <person name="Ruckert C."/>
        </authorList>
    </citation>
    <scope>NUCLEOTIDE SEQUENCE</scope>
    <source>
        <strain evidence="3">CGMCC 1.15760</strain>
    </source>
</reference>
<protein>
    <submittedName>
        <fullName evidence="3">Short-chain dehydrogenase</fullName>
    </submittedName>
</protein>
<dbReference type="InterPro" id="IPR036291">
    <property type="entry name" value="NAD(P)-bd_dom_sf"/>
</dbReference>
<evidence type="ECO:0000313" key="3">
    <source>
        <dbReference type="EMBL" id="GGG31773.1"/>
    </source>
</evidence>